<gene>
    <name evidence="6" type="ORF">CC80DRAFT_410236</name>
</gene>
<dbReference type="EMBL" id="ML976988">
    <property type="protein sequence ID" value="KAF1957729.1"/>
    <property type="molecule type" value="Genomic_DNA"/>
</dbReference>
<dbReference type="GO" id="GO:0005524">
    <property type="term" value="F:ATP binding"/>
    <property type="evidence" value="ECO:0007669"/>
    <property type="project" value="UniProtKB-KW"/>
</dbReference>
<organism evidence="6 7">
    <name type="scientific">Byssothecium circinans</name>
    <dbReference type="NCBI Taxonomy" id="147558"/>
    <lineage>
        <taxon>Eukaryota</taxon>
        <taxon>Fungi</taxon>
        <taxon>Dikarya</taxon>
        <taxon>Ascomycota</taxon>
        <taxon>Pezizomycotina</taxon>
        <taxon>Dothideomycetes</taxon>
        <taxon>Pleosporomycetidae</taxon>
        <taxon>Pleosporales</taxon>
        <taxon>Massarineae</taxon>
        <taxon>Massarinaceae</taxon>
        <taxon>Byssothecium</taxon>
    </lineage>
</organism>
<dbReference type="InterPro" id="IPR000719">
    <property type="entry name" value="Prot_kinase_dom"/>
</dbReference>
<reference evidence="6" key="1">
    <citation type="journal article" date="2020" name="Stud. Mycol.">
        <title>101 Dothideomycetes genomes: a test case for predicting lifestyles and emergence of pathogens.</title>
        <authorList>
            <person name="Haridas S."/>
            <person name="Albert R."/>
            <person name="Binder M."/>
            <person name="Bloem J."/>
            <person name="Labutti K."/>
            <person name="Salamov A."/>
            <person name="Andreopoulos B."/>
            <person name="Baker S."/>
            <person name="Barry K."/>
            <person name="Bills G."/>
            <person name="Bluhm B."/>
            <person name="Cannon C."/>
            <person name="Castanera R."/>
            <person name="Culley D."/>
            <person name="Daum C."/>
            <person name="Ezra D."/>
            <person name="Gonzalez J."/>
            <person name="Henrissat B."/>
            <person name="Kuo A."/>
            <person name="Liang C."/>
            <person name="Lipzen A."/>
            <person name="Lutzoni F."/>
            <person name="Magnuson J."/>
            <person name="Mondo S."/>
            <person name="Nolan M."/>
            <person name="Ohm R."/>
            <person name="Pangilinan J."/>
            <person name="Park H.-J."/>
            <person name="Ramirez L."/>
            <person name="Alfaro M."/>
            <person name="Sun H."/>
            <person name="Tritt A."/>
            <person name="Yoshinaga Y."/>
            <person name="Zwiers L.-H."/>
            <person name="Turgeon B."/>
            <person name="Goodwin S."/>
            <person name="Spatafora J."/>
            <person name="Crous P."/>
            <person name="Grigoriev I."/>
        </authorList>
    </citation>
    <scope>NUCLEOTIDE SEQUENCE</scope>
    <source>
        <strain evidence="6">CBS 675.92</strain>
    </source>
</reference>
<dbReference type="Proteomes" id="UP000800035">
    <property type="component" value="Unassembled WGS sequence"/>
</dbReference>
<dbReference type="GO" id="GO:0004674">
    <property type="term" value="F:protein serine/threonine kinase activity"/>
    <property type="evidence" value="ECO:0007669"/>
    <property type="project" value="TreeGrafter"/>
</dbReference>
<proteinExistence type="predicted"/>
<dbReference type="Pfam" id="PF00069">
    <property type="entry name" value="Pkinase"/>
    <property type="match status" value="1"/>
</dbReference>
<keyword evidence="1" id="KW-0808">Transferase</keyword>
<evidence type="ECO:0000256" key="3">
    <source>
        <dbReference type="ARBA" id="ARBA00022777"/>
    </source>
</evidence>
<keyword evidence="2" id="KW-0547">Nucleotide-binding</keyword>
<keyword evidence="4" id="KW-0067">ATP-binding</keyword>
<accession>A0A6A5U1A3</accession>
<evidence type="ECO:0000313" key="7">
    <source>
        <dbReference type="Proteomes" id="UP000800035"/>
    </source>
</evidence>
<evidence type="ECO:0000259" key="5">
    <source>
        <dbReference type="PROSITE" id="PS50011"/>
    </source>
</evidence>
<sequence>MDGKYHVDPSNPMIMVKYLEAWYPPGVSETSMLWGGSTAQVALLADGTVLKYVRDRDDRRDKTCLDVEHSILSALGGHERIIKYLGRHEHGLRFELAANGDVSRYLSSHDPSESPEQLRRKWAMQAAEALAFIHDKGVIHSDIHPNNFLLDEHLDIKLCDFAGSVFGTLDGAAMESVRFFLPRDPLTTPDAKTDLFALGSTIYFIMSDHQPYDDLADEEVAARYSRMEYPDVRSYSCGRVIEGCWKGDFKSAQEVVDALSEGFIAGAHDAAENE</sequence>
<dbReference type="PANTHER" id="PTHR44329:SF288">
    <property type="entry name" value="MITOGEN-ACTIVATED PROTEIN KINASE KINASE KINASE 20"/>
    <property type="match status" value="1"/>
</dbReference>
<name>A0A6A5U1A3_9PLEO</name>
<dbReference type="Gene3D" id="1.10.510.10">
    <property type="entry name" value="Transferase(Phosphotransferase) domain 1"/>
    <property type="match status" value="1"/>
</dbReference>
<dbReference type="PROSITE" id="PS50011">
    <property type="entry name" value="PROTEIN_KINASE_DOM"/>
    <property type="match status" value="1"/>
</dbReference>
<keyword evidence="7" id="KW-1185">Reference proteome</keyword>
<dbReference type="AlphaFoldDB" id="A0A6A5U1A3"/>
<feature type="domain" description="Protein kinase" evidence="5">
    <location>
        <begin position="1"/>
        <end position="264"/>
    </location>
</feature>
<dbReference type="SUPFAM" id="SSF56112">
    <property type="entry name" value="Protein kinase-like (PK-like)"/>
    <property type="match status" value="1"/>
</dbReference>
<dbReference type="PANTHER" id="PTHR44329">
    <property type="entry name" value="SERINE/THREONINE-PROTEIN KINASE TNNI3K-RELATED"/>
    <property type="match status" value="1"/>
</dbReference>
<dbReference type="OrthoDB" id="1668230at2759"/>
<keyword evidence="3 6" id="KW-0418">Kinase</keyword>
<evidence type="ECO:0000313" key="6">
    <source>
        <dbReference type="EMBL" id="KAF1957729.1"/>
    </source>
</evidence>
<evidence type="ECO:0000256" key="4">
    <source>
        <dbReference type="ARBA" id="ARBA00022840"/>
    </source>
</evidence>
<dbReference type="InterPro" id="IPR051681">
    <property type="entry name" value="Ser/Thr_Kinases-Pseudokinases"/>
</dbReference>
<dbReference type="InterPro" id="IPR011009">
    <property type="entry name" value="Kinase-like_dom_sf"/>
</dbReference>
<evidence type="ECO:0000256" key="2">
    <source>
        <dbReference type="ARBA" id="ARBA00022741"/>
    </source>
</evidence>
<evidence type="ECO:0000256" key="1">
    <source>
        <dbReference type="ARBA" id="ARBA00022679"/>
    </source>
</evidence>
<protein>
    <submittedName>
        <fullName evidence="6">Kinase-like protein</fullName>
    </submittedName>
</protein>